<proteinExistence type="inferred from homology"/>
<dbReference type="Proteomes" id="UP000886520">
    <property type="component" value="Chromosome 17"/>
</dbReference>
<dbReference type="InterPro" id="IPR027443">
    <property type="entry name" value="IPNS-like_sf"/>
</dbReference>
<dbReference type="Gene3D" id="2.60.120.330">
    <property type="entry name" value="B-lactam Antibiotic, Isopenicillin N Synthase, Chain"/>
    <property type="match status" value="1"/>
</dbReference>
<comment type="similarity">
    <text evidence="1 4">Belongs to the iron/ascorbate-dependent oxidoreductase family.</text>
</comment>
<dbReference type="InterPro" id="IPR005123">
    <property type="entry name" value="Oxoglu/Fe-dep_dioxygenase_dom"/>
</dbReference>
<keyword evidence="2 4" id="KW-0479">Metal-binding</keyword>
<keyword evidence="4" id="KW-0560">Oxidoreductase</keyword>
<protein>
    <recommendedName>
        <fullName evidence="5">Fe2OG dioxygenase domain-containing protein</fullName>
    </recommendedName>
</protein>
<evidence type="ECO:0000256" key="1">
    <source>
        <dbReference type="ARBA" id="ARBA00008056"/>
    </source>
</evidence>
<evidence type="ECO:0000256" key="3">
    <source>
        <dbReference type="ARBA" id="ARBA00023004"/>
    </source>
</evidence>
<feature type="domain" description="Fe2OG dioxygenase" evidence="5">
    <location>
        <begin position="169"/>
        <end position="270"/>
    </location>
</feature>
<dbReference type="Pfam" id="PF14226">
    <property type="entry name" value="DIOX_N"/>
    <property type="match status" value="1"/>
</dbReference>
<dbReference type="OrthoDB" id="288590at2759"/>
<dbReference type="InterPro" id="IPR050295">
    <property type="entry name" value="Plant_2OG-oxidoreductases"/>
</dbReference>
<organism evidence="6 7">
    <name type="scientific">Adiantum capillus-veneris</name>
    <name type="common">Maidenhair fern</name>
    <dbReference type="NCBI Taxonomy" id="13818"/>
    <lineage>
        <taxon>Eukaryota</taxon>
        <taxon>Viridiplantae</taxon>
        <taxon>Streptophyta</taxon>
        <taxon>Embryophyta</taxon>
        <taxon>Tracheophyta</taxon>
        <taxon>Polypodiopsida</taxon>
        <taxon>Polypodiidae</taxon>
        <taxon>Polypodiales</taxon>
        <taxon>Pteridineae</taxon>
        <taxon>Pteridaceae</taxon>
        <taxon>Vittarioideae</taxon>
        <taxon>Adiantum</taxon>
    </lineage>
</organism>
<dbReference type="Pfam" id="PF03171">
    <property type="entry name" value="2OG-FeII_Oxy"/>
    <property type="match status" value="1"/>
</dbReference>
<evidence type="ECO:0000256" key="2">
    <source>
        <dbReference type="ARBA" id="ARBA00022723"/>
    </source>
</evidence>
<dbReference type="InterPro" id="IPR026992">
    <property type="entry name" value="DIOX_N"/>
</dbReference>
<sequence length="321" mass="35471">MATTGSLKELVDQGVKSVPSKYVFPSRPNSTFKPLASPPVIDLAPLDTPERPLAVAQIGNACRDYGFFQVINHGIPPSLLERLLDAADKFFSLPIEDRLLFLVDDPRDKRSACVNWKETIAFRSISSAPAFCMEPALEYKTEAHKLGERLYGAIVESLGATVEEMSKQHVASCNMMMHYYPPCPDPSLTFGLSEHTDAGFITVLLQDQVGGLEILKDGQWIACDPVPNSLTINIADQMEILSNGQFASILHRVVTNGDRPRLSVPCFIGPSLEATTSPLAHLIGERNPALYKAVVYRDYLQHYMKVRFDDTATDGLDFARL</sequence>
<evidence type="ECO:0000313" key="7">
    <source>
        <dbReference type="Proteomes" id="UP000886520"/>
    </source>
</evidence>
<dbReference type="AlphaFoldDB" id="A0A9D4UF05"/>
<evidence type="ECO:0000313" key="6">
    <source>
        <dbReference type="EMBL" id="KAI5066763.1"/>
    </source>
</evidence>
<keyword evidence="3 4" id="KW-0408">Iron</keyword>
<comment type="caution">
    <text evidence="6">The sequence shown here is derived from an EMBL/GenBank/DDBJ whole genome shotgun (WGS) entry which is preliminary data.</text>
</comment>
<gene>
    <name evidence="6" type="ORF">GOP47_0017291</name>
</gene>
<evidence type="ECO:0000256" key="4">
    <source>
        <dbReference type="RuleBase" id="RU003682"/>
    </source>
</evidence>
<dbReference type="PROSITE" id="PS51471">
    <property type="entry name" value="FE2OG_OXY"/>
    <property type="match status" value="1"/>
</dbReference>
<reference evidence="6" key="1">
    <citation type="submission" date="2021-01" db="EMBL/GenBank/DDBJ databases">
        <title>Adiantum capillus-veneris genome.</title>
        <authorList>
            <person name="Fang Y."/>
            <person name="Liao Q."/>
        </authorList>
    </citation>
    <scope>NUCLEOTIDE SEQUENCE</scope>
    <source>
        <strain evidence="6">H3</strain>
        <tissue evidence="6">Leaf</tissue>
    </source>
</reference>
<dbReference type="EMBL" id="JABFUD020000017">
    <property type="protein sequence ID" value="KAI5066763.1"/>
    <property type="molecule type" value="Genomic_DNA"/>
</dbReference>
<dbReference type="InterPro" id="IPR044861">
    <property type="entry name" value="IPNS-like_FE2OG_OXY"/>
</dbReference>
<dbReference type="PANTHER" id="PTHR47991">
    <property type="entry name" value="OXOGLUTARATE/IRON-DEPENDENT DIOXYGENASE"/>
    <property type="match status" value="1"/>
</dbReference>
<evidence type="ECO:0000259" key="5">
    <source>
        <dbReference type="PROSITE" id="PS51471"/>
    </source>
</evidence>
<name>A0A9D4UF05_ADICA</name>
<dbReference type="GO" id="GO:0046872">
    <property type="term" value="F:metal ion binding"/>
    <property type="evidence" value="ECO:0007669"/>
    <property type="project" value="UniProtKB-KW"/>
</dbReference>
<dbReference type="SUPFAM" id="SSF51197">
    <property type="entry name" value="Clavaminate synthase-like"/>
    <property type="match status" value="1"/>
</dbReference>
<dbReference type="GO" id="GO:0016491">
    <property type="term" value="F:oxidoreductase activity"/>
    <property type="evidence" value="ECO:0007669"/>
    <property type="project" value="UniProtKB-KW"/>
</dbReference>
<accession>A0A9D4UF05</accession>
<keyword evidence="7" id="KW-1185">Reference proteome</keyword>